<dbReference type="SUPFAM" id="SSF56784">
    <property type="entry name" value="HAD-like"/>
    <property type="match status" value="1"/>
</dbReference>
<dbReference type="PANTHER" id="PTHR43434">
    <property type="entry name" value="PHOSPHOGLYCOLATE PHOSPHATASE"/>
    <property type="match status" value="1"/>
</dbReference>
<dbReference type="Gene3D" id="3.40.50.1000">
    <property type="entry name" value="HAD superfamily/HAD-like"/>
    <property type="match status" value="1"/>
</dbReference>
<accession>A0A2N6QJ55</accession>
<dbReference type="InterPro" id="IPR036412">
    <property type="entry name" value="HAD-like_sf"/>
</dbReference>
<name>A0A2N6QJ55_9STAP</name>
<comment type="caution">
    <text evidence="1">The sequence shown here is derived from an EMBL/GenBank/DDBJ whole genome shotgun (WGS) entry which is preliminary data.</text>
</comment>
<dbReference type="GO" id="GO:0005829">
    <property type="term" value="C:cytosol"/>
    <property type="evidence" value="ECO:0007669"/>
    <property type="project" value="TreeGrafter"/>
</dbReference>
<dbReference type="SFLD" id="SFLDG01129">
    <property type="entry name" value="C1.5:_HAD__Beta-PGM__Phosphata"/>
    <property type="match status" value="1"/>
</dbReference>
<dbReference type="RefSeq" id="WP_070502871.1">
    <property type="nucleotide sequence ID" value="NZ_JALCYA010000001.1"/>
</dbReference>
<dbReference type="AlphaFoldDB" id="A0A2N6QJ55"/>
<dbReference type="Proteomes" id="UP000235748">
    <property type="component" value="Unassembled WGS sequence"/>
</dbReference>
<evidence type="ECO:0000313" key="1">
    <source>
        <dbReference type="EMBL" id="PMC19576.1"/>
    </source>
</evidence>
<protein>
    <submittedName>
        <fullName evidence="1">HAD family hydrolase</fullName>
    </submittedName>
</protein>
<proteinExistence type="predicted"/>
<reference evidence="1 2" key="1">
    <citation type="submission" date="2017-09" db="EMBL/GenBank/DDBJ databases">
        <title>Bacterial strain isolated from the female urinary microbiota.</title>
        <authorList>
            <person name="Thomas-White K."/>
            <person name="Kumar N."/>
            <person name="Forster S."/>
            <person name="Putonti C."/>
            <person name="Lawley T."/>
            <person name="Wolfe A.J."/>
        </authorList>
    </citation>
    <scope>NUCLEOTIDE SEQUENCE [LARGE SCALE GENOMIC DNA]</scope>
    <source>
        <strain evidence="1 2">UMB0834</strain>
    </source>
</reference>
<dbReference type="STRING" id="170573.GCA_001076995_01522"/>
<dbReference type="CDD" id="cd01427">
    <property type="entry name" value="HAD_like"/>
    <property type="match status" value="1"/>
</dbReference>
<dbReference type="EMBL" id="PNGG01000002">
    <property type="protein sequence ID" value="PMC19576.1"/>
    <property type="molecule type" value="Genomic_DNA"/>
</dbReference>
<dbReference type="Pfam" id="PF13419">
    <property type="entry name" value="HAD_2"/>
    <property type="match status" value="1"/>
</dbReference>
<dbReference type="InterPro" id="IPR023214">
    <property type="entry name" value="HAD_sf"/>
</dbReference>
<organism evidence="1 2">
    <name type="scientific">Staphylococcus pettenkoferi</name>
    <dbReference type="NCBI Taxonomy" id="170573"/>
    <lineage>
        <taxon>Bacteria</taxon>
        <taxon>Bacillati</taxon>
        <taxon>Bacillota</taxon>
        <taxon>Bacilli</taxon>
        <taxon>Bacillales</taxon>
        <taxon>Staphylococcaceae</taxon>
        <taxon>Staphylococcus</taxon>
    </lineage>
</organism>
<dbReference type="InterPro" id="IPR041492">
    <property type="entry name" value="HAD_2"/>
</dbReference>
<dbReference type="GO" id="GO:0008967">
    <property type="term" value="F:phosphoglycolate phosphatase activity"/>
    <property type="evidence" value="ECO:0007669"/>
    <property type="project" value="TreeGrafter"/>
</dbReference>
<dbReference type="GO" id="GO:0006281">
    <property type="term" value="P:DNA repair"/>
    <property type="evidence" value="ECO:0007669"/>
    <property type="project" value="TreeGrafter"/>
</dbReference>
<dbReference type="InterPro" id="IPR050155">
    <property type="entry name" value="HAD-like_hydrolase_sf"/>
</dbReference>
<evidence type="ECO:0000313" key="2">
    <source>
        <dbReference type="Proteomes" id="UP000235748"/>
    </source>
</evidence>
<gene>
    <name evidence="1" type="ORF">CJ235_04230</name>
</gene>
<dbReference type="SFLD" id="SFLDS00003">
    <property type="entry name" value="Haloacid_Dehalogenase"/>
    <property type="match status" value="1"/>
</dbReference>
<dbReference type="PANTHER" id="PTHR43434:SF1">
    <property type="entry name" value="PHOSPHOGLYCOLATE PHOSPHATASE"/>
    <property type="match status" value="1"/>
</dbReference>
<keyword evidence="1" id="KW-0378">Hydrolase</keyword>
<sequence>MKSILFDVDGVFLSEDRCFDVAALTVYEILMSSEYIGLHPSIDFSQLTEEDIKEIRELVFYQDEILQQLKSMGLNSNWDMLFIVLALHTIEICKAIDPRTLQAFLESETISAEALQFLGQHVNEVALNFESPMKFLKQVKHEKNEIFEALQAHAQAALYTDKVDMFEMSSSYWQLAQEVYQEWYLGRQLFEEVEEKAAKSTFKEGYIYHEVVLAPVKDIQILLQDLVDAGYQLALATGRPRTETEVPFRSLGLSDYFDKQHVVTASDVLKAEQILPEQRPLAKPNPFTYLAAYFGNEVSKYSQYAQDQAQRLEDEEVYIVGDSLADLLCAKKIGATFIGPLTGLKGKDAKAELEGYEAGYIVDDVLQIRNILL</sequence>